<evidence type="ECO:0000313" key="2">
    <source>
        <dbReference type="EMBL" id="KAL2325615.1"/>
    </source>
</evidence>
<keyword evidence="3" id="KW-1185">Reference proteome</keyword>
<feature type="compositionally biased region" description="Polar residues" evidence="1">
    <location>
        <begin position="90"/>
        <end position="101"/>
    </location>
</feature>
<protein>
    <submittedName>
        <fullName evidence="2">Uncharacterized protein</fullName>
    </submittedName>
</protein>
<proteinExistence type="predicted"/>
<name>A0ABD1LQ38_9FABA</name>
<dbReference type="AlphaFoldDB" id="A0ABD1LQ38"/>
<reference evidence="2 3" key="1">
    <citation type="submission" date="2024-08" db="EMBL/GenBank/DDBJ databases">
        <title>Insights into the chromosomal genome structure of Flemingia macrophylla.</title>
        <authorList>
            <person name="Ding Y."/>
            <person name="Zhao Y."/>
            <person name="Bi W."/>
            <person name="Wu M."/>
            <person name="Zhao G."/>
            <person name="Gong Y."/>
            <person name="Li W."/>
            <person name="Zhang P."/>
        </authorList>
    </citation>
    <scope>NUCLEOTIDE SEQUENCE [LARGE SCALE GENOMIC DNA]</scope>
    <source>
        <strain evidence="2">DYQJB</strain>
        <tissue evidence="2">Leaf</tissue>
    </source>
</reference>
<comment type="caution">
    <text evidence="2">The sequence shown here is derived from an EMBL/GenBank/DDBJ whole genome shotgun (WGS) entry which is preliminary data.</text>
</comment>
<evidence type="ECO:0000256" key="1">
    <source>
        <dbReference type="SAM" id="MobiDB-lite"/>
    </source>
</evidence>
<organism evidence="2 3">
    <name type="scientific">Flemingia macrophylla</name>
    <dbReference type="NCBI Taxonomy" id="520843"/>
    <lineage>
        <taxon>Eukaryota</taxon>
        <taxon>Viridiplantae</taxon>
        <taxon>Streptophyta</taxon>
        <taxon>Embryophyta</taxon>
        <taxon>Tracheophyta</taxon>
        <taxon>Spermatophyta</taxon>
        <taxon>Magnoliopsida</taxon>
        <taxon>eudicotyledons</taxon>
        <taxon>Gunneridae</taxon>
        <taxon>Pentapetalae</taxon>
        <taxon>rosids</taxon>
        <taxon>fabids</taxon>
        <taxon>Fabales</taxon>
        <taxon>Fabaceae</taxon>
        <taxon>Papilionoideae</taxon>
        <taxon>50 kb inversion clade</taxon>
        <taxon>NPAAA clade</taxon>
        <taxon>indigoferoid/millettioid clade</taxon>
        <taxon>Phaseoleae</taxon>
        <taxon>Flemingia</taxon>
    </lineage>
</organism>
<feature type="region of interest" description="Disordered" evidence="1">
    <location>
        <begin position="70"/>
        <end position="110"/>
    </location>
</feature>
<dbReference type="Proteomes" id="UP001603857">
    <property type="component" value="Unassembled WGS sequence"/>
</dbReference>
<accession>A0ABD1LQ38</accession>
<dbReference type="EMBL" id="JBGMDY010000008">
    <property type="protein sequence ID" value="KAL2325615.1"/>
    <property type="molecule type" value="Genomic_DNA"/>
</dbReference>
<gene>
    <name evidence="2" type="ORF">Fmac_024673</name>
</gene>
<sequence length="110" mass="12738">MAYIQFPTLPTVRIGFHYVNVFFTTTLHKQYTLHKPNQSSIDFQSQKVRNLVLESHKNPSETAHLHKSLTTPLGNHNPIQELLPKDNHSPLESNPVQTNNKDQFRIHMDV</sequence>
<evidence type="ECO:0000313" key="3">
    <source>
        <dbReference type="Proteomes" id="UP001603857"/>
    </source>
</evidence>